<dbReference type="RefSeq" id="WP_285583900.1">
    <property type="nucleotide sequence ID" value="NZ_BSTK01000023.1"/>
</dbReference>
<evidence type="ECO:0000256" key="2">
    <source>
        <dbReference type="SAM" id="Phobius"/>
    </source>
</evidence>
<dbReference type="AlphaFoldDB" id="A0A9W6W6F3"/>
<comment type="caution">
    <text evidence="3">The sequence shown here is derived from an EMBL/GenBank/DDBJ whole genome shotgun (WGS) entry which is preliminary data.</text>
</comment>
<name>A0A9W6W6F3_9ACTN</name>
<protein>
    <recommendedName>
        <fullName evidence="5">Glycosyl hydrolase family 67</fullName>
    </recommendedName>
</protein>
<feature type="transmembrane region" description="Helical" evidence="2">
    <location>
        <begin position="914"/>
        <end position="933"/>
    </location>
</feature>
<feature type="transmembrane region" description="Helical" evidence="2">
    <location>
        <begin position="872"/>
        <end position="894"/>
    </location>
</feature>
<reference evidence="3" key="1">
    <citation type="submission" date="2023-03" db="EMBL/GenBank/DDBJ databases">
        <title>Actinoallomurus iriomotensis NBRC 103684.</title>
        <authorList>
            <person name="Ichikawa N."/>
            <person name="Sato H."/>
            <person name="Tonouchi N."/>
        </authorList>
    </citation>
    <scope>NUCLEOTIDE SEQUENCE</scope>
    <source>
        <strain evidence="3">NBRC 103684</strain>
    </source>
</reference>
<dbReference type="EMBL" id="BSTK01000023">
    <property type="protein sequence ID" value="GLY91972.1"/>
    <property type="molecule type" value="Genomic_DNA"/>
</dbReference>
<keyword evidence="2" id="KW-0472">Membrane</keyword>
<keyword evidence="4" id="KW-1185">Reference proteome</keyword>
<accession>A0A9W6W6F3</accession>
<keyword evidence="1" id="KW-0378">Hydrolase</keyword>
<dbReference type="SUPFAM" id="SSF55545">
    <property type="entry name" value="beta-N-acetylhexosaminidase-like domain"/>
    <property type="match status" value="1"/>
</dbReference>
<dbReference type="GO" id="GO:0016787">
    <property type="term" value="F:hydrolase activity"/>
    <property type="evidence" value="ECO:0007669"/>
    <property type="project" value="UniProtKB-KW"/>
</dbReference>
<evidence type="ECO:0000256" key="1">
    <source>
        <dbReference type="ARBA" id="ARBA00022801"/>
    </source>
</evidence>
<dbReference type="SUPFAM" id="SSF51445">
    <property type="entry name" value="(Trans)glycosidases"/>
    <property type="match status" value="1"/>
</dbReference>
<dbReference type="Gene3D" id="3.30.379.10">
    <property type="entry name" value="Chitobiase/beta-hexosaminidase domain 2-like"/>
    <property type="match status" value="1"/>
</dbReference>
<proteinExistence type="predicted"/>
<gene>
    <name evidence="3" type="ORF">Airi02_099000</name>
</gene>
<evidence type="ECO:0008006" key="5">
    <source>
        <dbReference type="Google" id="ProtNLM"/>
    </source>
</evidence>
<sequence>MATDRHVTAARGTRPWVVVAAVAGLLGVGAAVAYQVGVALGLSFEPADIPHEDLAAAAPRGVAAAPPITRIVAPDDLPVRLAARAVADALAGRGEPRPAVVDRPGAARGPVLRVELAGGAGGASDEAYRLARTPAGLVLRAEHPAGAASGLYTVADRIRSGDEVLPAGRNDERGAPRLGLRLLDTGSVGLPDDPAGFAAGDDYSLNTDVVGPAVLAGPPYVDTAAVARIAAQFRQLVEHGLAEGYNGVVVPGFLEYVTFAGIGDGHQVYPAGDVHLARAKAMVAAFGPVWRYAHDAGMKVYFATDMLALSPPLQRYLQRRFGGLATGDTRLWTVYQAGLRELFTALPYADGLVVRVGEGGAAYRFPGWDYTSRIAVRTPASVRAMLRALLAVAGEGGRDVIFRTWTIGVGSIGDLHTNPQRYEQVLGDVDDPHLIVSTKYCLGDYYSYLPFNGTLKIGGQRRIVELQARREFEGFGSLPNDLTTLHQEALRTFLAANPHIEGIWTWSQMGGPLRAGPRTLYLRAGFWQMFDLNVYTAARLAADPDADPARLSADWIRQMFSTDPSTVRAIGQVLALSRRAITNGLYIGPYARRTVKALGLEPPPMMWIFEWDIVTGDSAVLDSIYAVSRDHLDEAIREGDEAIATARRMRELLAATAPAAWRDLGQRRSFADALDYEVDLFGTLAAYRTMFLRHAQWLDTGSAHARTQWLAARSRYTAARDEHLRRYTGNVDLPPYSFPAADIGLARAERDPAMAWLARGLLLVLVAALALGTSAGQRLLRALTRGRRPPGTAALRALWLGTTRPWRVGDLGPPPTALDRVLVWALPATALALSRAAYSWFASPAHLLVTLGGWGVFAGVLRVRLRGHDRFGLYAAVGGAAVVRTLVLLCALAAHGPGRYWFDFWTRPQARSVYITIAFAAFLWVPVAAYLALRALGARFTVAPVLAAIGAPLALLGATLWAAGLENSLSVWNDQMALLPWGMHRILGITGFLDLPPWLPKLLIAAGGALVAAGGMVAAVRPARRRSHVLRQTTSSP</sequence>
<evidence type="ECO:0000313" key="4">
    <source>
        <dbReference type="Proteomes" id="UP001165074"/>
    </source>
</evidence>
<dbReference type="GO" id="GO:0005975">
    <property type="term" value="P:carbohydrate metabolic process"/>
    <property type="evidence" value="ECO:0007669"/>
    <property type="project" value="UniProtKB-ARBA"/>
</dbReference>
<feature type="transmembrane region" description="Helical" evidence="2">
    <location>
        <begin position="1002"/>
        <end position="1020"/>
    </location>
</feature>
<dbReference type="InterPro" id="IPR029018">
    <property type="entry name" value="Hex-like_dom2"/>
</dbReference>
<feature type="transmembrane region" description="Helical" evidence="2">
    <location>
        <begin position="940"/>
        <end position="963"/>
    </location>
</feature>
<keyword evidence="2" id="KW-0812">Transmembrane</keyword>
<dbReference type="InterPro" id="IPR017853">
    <property type="entry name" value="GH"/>
</dbReference>
<keyword evidence="2" id="KW-1133">Transmembrane helix</keyword>
<evidence type="ECO:0000313" key="3">
    <source>
        <dbReference type="EMBL" id="GLY91972.1"/>
    </source>
</evidence>
<feature type="transmembrane region" description="Helical" evidence="2">
    <location>
        <begin position="847"/>
        <end position="865"/>
    </location>
</feature>
<organism evidence="3 4">
    <name type="scientific">Actinoallomurus iriomotensis</name>
    <dbReference type="NCBI Taxonomy" id="478107"/>
    <lineage>
        <taxon>Bacteria</taxon>
        <taxon>Bacillati</taxon>
        <taxon>Actinomycetota</taxon>
        <taxon>Actinomycetes</taxon>
        <taxon>Streptosporangiales</taxon>
        <taxon>Thermomonosporaceae</taxon>
        <taxon>Actinoallomurus</taxon>
    </lineage>
</organism>
<dbReference type="Proteomes" id="UP001165074">
    <property type="component" value="Unassembled WGS sequence"/>
</dbReference>